<dbReference type="PANTHER" id="PTHR10357">
    <property type="entry name" value="ALPHA-AMYLASE FAMILY MEMBER"/>
    <property type="match status" value="1"/>
</dbReference>
<dbReference type="EMBL" id="HF951689">
    <property type="protein sequence ID" value="CCW35576.1"/>
    <property type="molecule type" value="Genomic_DNA"/>
</dbReference>
<dbReference type="SUPFAM" id="SSF81296">
    <property type="entry name" value="E set domains"/>
    <property type="match status" value="2"/>
</dbReference>
<dbReference type="PATRIC" id="fig|1303518.3.peg.1822"/>
<accession>S0EV33</accession>
<dbReference type="Gene3D" id="3.90.400.10">
    <property type="entry name" value="Oligo-1,6-glucosidase, Domain 2"/>
    <property type="match status" value="1"/>
</dbReference>
<dbReference type="InterPro" id="IPR014756">
    <property type="entry name" value="Ig_E-set"/>
</dbReference>
<dbReference type="InterPro" id="IPR032640">
    <property type="entry name" value="AMPK1_CBM"/>
</dbReference>
<dbReference type="CDD" id="cd02857">
    <property type="entry name" value="E_set_CDase_PDE_N"/>
    <property type="match status" value="1"/>
</dbReference>
<feature type="signal peptide" evidence="3">
    <location>
        <begin position="1"/>
        <end position="27"/>
    </location>
</feature>
<dbReference type="InParanoid" id="S0EV33"/>
<dbReference type="Proteomes" id="UP000014227">
    <property type="component" value="Chromosome I"/>
</dbReference>
<dbReference type="SUPFAM" id="SSF51011">
    <property type="entry name" value="Glycosyl hydrolase domain"/>
    <property type="match status" value="1"/>
</dbReference>
<dbReference type="SMART" id="SM00642">
    <property type="entry name" value="Aamy"/>
    <property type="match status" value="1"/>
</dbReference>
<dbReference type="CDD" id="cd11338">
    <property type="entry name" value="AmyAc_CMD"/>
    <property type="match status" value="1"/>
</dbReference>
<dbReference type="SUPFAM" id="SSF51445">
    <property type="entry name" value="(Trans)glycosidases"/>
    <property type="match status" value="1"/>
</dbReference>
<evidence type="ECO:0000256" key="3">
    <source>
        <dbReference type="SAM" id="SignalP"/>
    </source>
</evidence>
<gene>
    <name evidence="5" type="ORF">CCALI_01763</name>
</gene>
<dbReference type="InterPro" id="IPR017853">
    <property type="entry name" value="GH"/>
</dbReference>
<dbReference type="Gene3D" id="3.20.20.80">
    <property type="entry name" value="Glycosidases"/>
    <property type="match status" value="1"/>
</dbReference>
<proteinExistence type="predicted"/>
<keyword evidence="3" id="KW-0732">Signal</keyword>
<organism evidence="5 6">
    <name type="scientific">Chthonomonas calidirosea (strain DSM 23976 / ICMP 18418 / T49)</name>
    <dbReference type="NCBI Taxonomy" id="1303518"/>
    <lineage>
        <taxon>Bacteria</taxon>
        <taxon>Bacillati</taxon>
        <taxon>Armatimonadota</taxon>
        <taxon>Chthonomonadia</taxon>
        <taxon>Chthonomonadales</taxon>
        <taxon>Chthonomonadaceae</taxon>
        <taxon>Chthonomonas</taxon>
    </lineage>
</organism>
<dbReference type="GO" id="GO:0005975">
    <property type="term" value="P:carbohydrate metabolic process"/>
    <property type="evidence" value="ECO:0007669"/>
    <property type="project" value="InterPro"/>
</dbReference>
<feature type="domain" description="Glycosyl hydrolase family 13 catalytic" evidence="4">
    <location>
        <begin position="285"/>
        <end position="643"/>
    </location>
</feature>
<dbReference type="InterPro" id="IPR045857">
    <property type="entry name" value="O16G_dom_2"/>
</dbReference>
<dbReference type="Gene3D" id="2.60.40.10">
    <property type="entry name" value="Immunoglobulins"/>
    <property type="match status" value="2"/>
</dbReference>
<dbReference type="KEGG" id="ccz:CCALI_01763"/>
<dbReference type="AlphaFoldDB" id="S0EV33"/>
<keyword evidence="2 5" id="KW-0326">Glycosidase</keyword>
<dbReference type="Gene3D" id="2.60.40.1180">
    <property type="entry name" value="Golgi alpha-mannosidase II"/>
    <property type="match status" value="1"/>
</dbReference>
<sequence>MYQQWFPKRRFVAIAQGATLGWILAQAGLQPVKALHHPQVTTQAMPPSKAPFTRAITFRYVPTQPAQTVCVAGTFNDWNKSSYPLKLQPDGKTWVGTYAIPPGVYYYRFVINGDTWVSDPNAPGVDDGNSNINSLLVVEPEDYDRYPARVGDGVITPSAVLHHPDRSDITRLGERRFAFALRTRHNDVAQCFVLLEKANGEVTAHPMEIVLKDPLYDRWRGSVDIPSLKPIHYAFLLKDGPTTLRYDASGHLAAANTPPRWFTLQPTAYPLLVTPLWPRDAVFYQIFPDRFANGDPSNDGPDVQPWGSKPTGTNRMGGDLMGVLQHLDYLKDLGINAIYFNPLFTARSNHGYDTTDYYHVDPRFGTNALLRKLVDRVHAMGWHVILDGVFNHTGIDFFAFKSLREEGPRSPYRDWYFIYKFPIVVAEGQRTYEGWFGVPWLPKLNQANPATRDYFLHVGTYWIREAHIDGWRLDAADQVVPSFWKAFRKAVKSANPNAYLVGEIWGDAHAWLQGDEFDSVMDYPWRAAVLDFFVFDTSSPSRFDQQLAQIRDSYPPAANAVLFNLLGSHDTVRLRTLCQDNWPKERQAVLFQMTYPGTPCVYYGDEIGMEGGKDPDDRRCMEWNPKKWNRTILQFFKQAIALRRNTPALRYGDYRTIIADDASGLFGFERTWQRSRVLVLFNRSDRSLQQTLPLNEPPQSRLSSMHNFLRTLLATNRARATWKDNLLQIQLGPRGAIVLETQQAPKEPARTVLSAKTRSRVGR</sequence>
<protein>
    <submittedName>
        <fullName evidence="5">Glycosidases</fullName>
    </submittedName>
</protein>
<dbReference type="HOGENOM" id="CLU_006462_6_4_0"/>
<dbReference type="InterPro" id="IPR004185">
    <property type="entry name" value="Glyco_hydro_13_lg-like_dom"/>
</dbReference>
<dbReference type="PANTHER" id="PTHR10357:SF210">
    <property type="entry name" value="MALTODEXTRIN GLUCOSIDASE"/>
    <property type="match status" value="1"/>
</dbReference>
<dbReference type="FunCoup" id="S0EV33">
    <property type="interactions" value="54"/>
</dbReference>
<dbReference type="RefSeq" id="WP_016483104.1">
    <property type="nucleotide sequence ID" value="NC_021487.1"/>
</dbReference>
<dbReference type="GO" id="GO:0004553">
    <property type="term" value="F:hydrolase activity, hydrolyzing O-glycosyl compounds"/>
    <property type="evidence" value="ECO:0007669"/>
    <property type="project" value="InterPro"/>
</dbReference>
<evidence type="ECO:0000313" key="5">
    <source>
        <dbReference type="EMBL" id="CCW35576.1"/>
    </source>
</evidence>
<keyword evidence="1" id="KW-0378">Hydrolase</keyword>
<dbReference type="Pfam" id="PF02903">
    <property type="entry name" value="Alpha-amylase_N"/>
    <property type="match status" value="1"/>
</dbReference>
<keyword evidence="6" id="KW-1185">Reference proteome</keyword>
<dbReference type="InterPro" id="IPR013780">
    <property type="entry name" value="Glyco_hydro_b"/>
</dbReference>
<evidence type="ECO:0000259" key="4">
    <source>
        <dbReference type="SMART" id="SM00642"/>
    </source>
</evidence>
<evidence type="ECO:0000256" key="1">
    <source>
        <dbReference type="ARBA" id="ARBA00022801"/>
    </source>
</evidence>
<evidence type="ECO:0000256" key="2">
    <source>
        <dbReference type="ARBA" id="ARBA00023295"/>
    </source>
</evidence>
<reference evidence="6" key="1">
    <citation type="submission" date="2013-03" db="EMBL/GenBank/DDBJ databases">
        <title>Genome sequence of Chthonomonas calidirosea, the first sequenced genome from the Armatimonadetes phylum (formally candidate division OP10).</title>
        <authorList>
            <person name="Lee K.C.Y."/>
            <person name="Morgan X.C."/>
            <person name="Dunfield P.F."/>
            <person name="Tamas I."/>
            <person name="Houghton K.M."/>
            <person name="Vyssotski M."/>
            <person name="Ryan J.L.J."/>
            <person name="Lagutin K."/>
            <person name="McDonald I.R."/>
            <person name="Stott M.B."/>
        </authorList>
    </citation>
    <scope>NUCLEOTIDE SEQUENCE [LARGE SCALE GENOMIC DNA]</scope>
    <source>
        <strain evidence="6">DSM 23976 / ICMP 18418 / T49</strain>
    </source>
</reference>
<evidence type="ECO:0000313" key="6">
    <source>
        <dbReference type="Proteomes" id="UP000014227"/>
    </source>
</evidence>
<dbReference type="eggNOG" id="COG0366">
    <property type="taxonomic scope" value="Bacteria"/>
</dbReference>
<feature type="chain" id="PRO_5004496407" evidence="3">
    <location>
        <begin position="28"/>
        <end position="763"/>
    </location>
</feature>
<dbReference type="InterPro" id="IPR013783">
    <property type="entry name" value="Ig-like_fold"/>
</dbReference>
<dbReference type="CDD" id="cd07184">
    <property type="entry name" value="E_set_Isoamylase_like_N"/>
    <property type="match status" value="1"/>
</dbReference>
<dbReference type="Pfam" id="PF00128">
    <property type="entry name" value="Alpha-amylase"/>
    <property type="match status" value="1"/>
</dbReference>
<name>S0EV33_CHTCT</name>
<dbReference type="STRING" id="454171.CP488_02329"/>
<dbReference type="InterPro" id="IPR006047">
    <property type="entry name" value="GH13_cat_dom"/>
</dbReference>
<dbReference type="Pfam" id="PF16561">
    <property type="entry name" value="AMPK1_CBM"/>
    <property type="match status" value="1"/>
</dbReference>